<feature type="domain" description="C3H1-type" evidence="7">
    <location>
        <begin position="735"/>
        <end position="762"/>
    </location>
</feature>
<dbReference type="Proteomes" id="UP000053392">
    <property type="component" value="Unassembled WGS sequence"/>
</dbReference>
<evidence type="ECO:0000256" key="4">
    <source>
        <dbReference type="ARBA" id="ARBA00022833"/>
    </source>
</evidence>
<sequence>MSTYSASVSGITAPSTTAPDAQVTLSTPSSSFLSRGRGLQSSDPACDNDSIENLQGVHTHGHHRKTMSISSLADPVVNLSRRLSFSNEAIGDGQESPIYQIPQRLGRDSLPILPETASANKDPISKPRAKPLPISHQDTSLMSPSSQTKVVITAAGKGLTISPSLARKPSSGFGPIRSTSATFPGYSCFSWHSPLNSPKTVGSGSMTIGSAALVAKKRGLAIAIVKDNGGVVPVTPSLGSAGLRSPVTGLKSAEVKMIGVTKKDGGNGHVTATPGLATGRLDSANSSCLRKEIILCKFYHTPGLTCTSRPCRFVHALSSLTSPLFTDDISEYAMLSPTRPTDPTSGTFAFAQQQISQVPKQLKVDSNGVDLDGLKMGERVVLEDENGQEVAGQVFLMSGGGKGIGGKGKEKYKSDGSFDEKPQEVPSTDDESSHPGHRKPRHPTNFLSFSSKIVQKDPFVPSVRVDLEVIDKSRSSGLSASAESFSQAPVRVHHSEEIITVPNTKRTVSSADIATLRAHTPPASTTEPVSVPMAVATSAPPESNAWSKGPPALIKKVRSLKKVTIADIGHKRNLSVNLNAPLKTPTSAESLAVPMSAMSLWTESDPATPFDPMTHRKKMLEIEKEAKENGHSKAISKSSLGNLAFDSSPAPCQVFDPSESFLPFMARAYPWGMPMSPISLGAYHDSLASDVEGGLGVIWTPAGWAVQDAAMKHALRSAEVQLKFENVKRRKPKSYYRTRPCKFFAEGHCPHGKECTFIHIIPGSSPESLSSSDSDAANSKSKEQSNKRKTLPCKFFNSAAGCNAGDDCAFLHTRVVPESVPLVTKPRPWRTKPCRHYQLGRCMLGDVCHFAHVNDPAWVASGWKTGTVTPVKIENVLEQLTAEKVEKAIERIREMSRGGKADDEEDDEEDDIQIHIESLELQL</sequence>
<evidence type="ECO:0000313" key="9">
    <source>
        <dbReference type="Proteomes" id="UP000053392"/>
    </source>
</evidence>
<feature type="zinc finger region" description="C3H1-type" evidence="5">
    <location>
        <begin position="828"/>
        <end position="855"/>
    </location>
</feature>
<dbReference type="InterPro" id="IPR000571">
    <property type="entry name" value="Znf_CCCH"/>
</dbReference>
<dbReference type="PROSITE" id="PS50103">
    <property type="entry name" value="ZF_C3H1"/>
    <property type="match status" value="3"/>
</dbReference>
<protein>
    <recommendedName>
        <fullName evidence="7">C3H1-type domain-containing protein</fullName>
    </recommendedName>
</protein>
<dbReference type="InterPro" id="IPR045877">
    <property type="entry name" value="ZFP36-like"/>
</dbReference>
<keyword evidence="1 5" id="KW-0479">Metal-binding</keyword>
<evidence type="ECO:0000313" key="8">
    <source>
        <dbReference type="EMBL" id="KIR40075.1"/>
    </source>
</evidence>
<name>A0A0D0V581_9TREE</name>
<keyword evidence="4 5" id="KW-0862">Zinc</keyword>
<feature type="compositionally biased region" description="Basic and acidic residues" evidence="6">
    <location>
        <begin position="407"/>
        <end position="423"/>
    </location>
</feature>
<gene>
    <name evidence="8" type="ORF">I313_03996</name>
</gene>
<dbReference type="SUPFAM" id="SSF90229">
    <property type="entry name" value="CCCH zinc finger"/>
    <property type="match status" value="3"/>
</dbReference>
<dbReference type="EMBL" id="KN847904">
    <property type="protein sequence ID" value="KIR40075.1"/>
    <property type="molecule type" value="Genomic_DNA"/>
</dbReference>
<dbReference type="PANTHER" id="PTHR12547">
    <property type="entry name" value="CCCH ZINC FINGER/TIS11-RELATED"/>
    <property type="match status" value="1"/>
</dbReference>
<dbReference type="HOGENOM" id="CLU_306532_0_0_1"/>
<feature type="region of interest" description="Disordered" evidence="6">
    <location>
        <begin position="1"/>
        <end position="46"/>
    </location>
</feature>
<keyword evidence="9" id="KW-1185">Reference proteome</keyword>
<keyword evidence="2" id="KW-0677">Repeat</keyword>
<proteinExistence type="predicted"/>
<feature type="zinc finger region" description="C3H1-type" evidence="5">
    <location>
        <begin position="735"/>
        <end position="762"/>
    </location>
</feature>
<feature type="compositionally biased region" description="Polar residues" evidence="6">
    <location>
        <begin position="1"/>
        <end position="43"/>
    </location>
</feature>
<dbReference type="PANTHER" id="PTHR12547:SF18">
    <property type="entry name" value="PROTEIN TIS11"/>
    <property type="match status" value="1"/>
</dbReference>
<dbReference type="InterPro" id="IPR036855">
    <property type="entry name" value="Znf_CCCH_sf"/>
</dbReference>
<dbReference type="OrthoDB" id="411372at2759"/>
<dbReference type="AlphaFoldDB" id="A0A0D0V581"/>
<feature type="region of interest" description="Disordered" evidence="6">
    <location>
        <begin position="393"/>
        <end position="445"/>
    </location>
</feature>
<evidence type="ECO:0000256" key="3">
    <source>
        <dbReference type="ARBA" id="ARBA00022771"/>
    </source>
</evidence>
<accession>A0A0D0V581</accession>
<feature type="domain" description="C3H1-type" evidence="7">
    <location>
        <begin position="787"/>
        <end position="815"/>
    </location>
</feature>
<feature type="zinc finger region" description="C3H1-type" evidence="5">
    <location>
        <begin position="787"/>
        <end position="815"/>
    </location>
</feature>
<dbReference type="SMART" id="SM00356">
    <property type="entry name" value="ZnF_C3H1"/>
    <property type="match status" value="4"/>
</dbReference>
<dbReference type="Pfam" id="PF14608">
    <property type="entry name" value="zf-CCCH_2"/>
    <property type="match status" value="2"/>
</dbReference>
<dbReference type="GO" id="GO:0003729">
    <property type="term" value="F:mRNA binding"/>
    <property type="evidence" value="ECO:0007669"/>
    <property type="project" value="InterPro"/>
</dbReference>
<evidence type="ECO:0000256" key="5">
    <source>
        <dbReference type="PROSITE-ProRule" id="PRU00723"/>
    </source>
</evidence>
<evidence type="ECO:0000259" key="7">
    <source>
        <dbReference type="PROSITE" id="PS50103"/>
    </source>
</evidence>
<evidence type="ECO:0000256" key="2">
    <source>
        <dbReference type="ARBA" id="ARBA00022737"/>
    </source>
</evidence>
<organism evidence="8 9">
    <name type="scientific">Cryptococcus deuterogattii Ram5</name>
    <dbReference type="NCBI Taxonomy" id="1296110"/>
    <lineage>
        <taxon>Eukaryota</taxon>
        <taxon>Fungi</taxon>
        <taxon>Dikarya</taxon>
        <taxon>Basidiomycota</taxon>
        <taxon>Agaricomycotina</taxon>
        <taxon>Tremellomycetes</taxon>
        <taxon>Tremellales</taxon>
        <taxon>Cryptococcaceae</taxon>
        <taxon>Cryptococcus</taxon>
        <taxon>Cryptococcus gattii species complex</taxon>
    </lineage>
</organism>
<dbReference type="Gene3D" id="4.10.1000.10">
    <property type="entry name" value="Zinc finger, CCCH-type"/>
    <property type="match status" value="2"/>
</dbReference>
<dbReference type="Pfam" id="PF00642">
    <property type="entry name" value="zf-CCCH"/>
    <property type="match status" value="1"/>
</dbReference>
<evidence type="ECO:0000256" key="1">
    <source>
        <dbReference type="ARBA" id="ARBA00022723"/>
    </source>
</evidence>
<reference evidence="8 9" key="1">
    <citation type="submission" date="2015-01" db="EMBL/GenBank/DDBJ databases">
        <title>The Genome Sequence of Cryptococcus gattii Ram5.</title>
        <authorList>
            <consortium name="The Broad Institute Genomics Platform"/>
            <person name="Cuomo C."/>
            <person name="Litvintseva A."/>
            <person name="Chen Y."/>
            <person name="Heitman J."/>
            <person name="Sun S."/>
            <person name="Springer D."/>
            <person name="Dromer F."/>
            <person name="Young S."/>
            <person name="Zeng Q."/>
            <person name="Gargeya S."/>
            <person name="Abouelleil A."/>
            <person name="Alvarado L."/>
            <person name="Chapman S.B."/>
            <person name="Gainer-Dewar J."/>
            <person name="Goldberg J."/>
            <person name="Griggs A."/>
            <person name="Gujja S."/>
            <person name="Hansen M."/>
            <person name="Howarth C."/>
            <person name="Imamovic A."/>
            <person name="Larimer J."/>
            <person name="Murphy C."/>
            <person name="Naylor J."/>
            <person name="Pearson M."/>
            <person name="Priest M."/>
            <person name="Roberts A."/>
            <person name="Saif S."/>
            <person name="Shea T."/>
            <person name="Sykes S."/>
            <person name="Wortman J."/>
            <person name="Nusbaum C."/>
            <person name="Birren B."/>
        </authorList>
    </citation>
    <scope>NUCLEOTIDE SEQUENCE [LARGE SCALE GENOMIC DNA]</scope>
    <source>
        <strain evidence="8 9">Ram5</strain>
    </source>
</reference>
<keyword evidence="3 5" id="KW-0863">Zinc-finger</keyword>
<feature type="domain" description="C3H1-type" evidence="7">
    <location>
        <begin position="828"/>
        <end position="855"/>
    </location>
</feature>
<dbReference type="GO" id="GO:0008270">
    <property type="term" value="F:zinc ion binding"/>
    <property type="evidence" value="ECO:0007669"/>
    <property type="project" value="UniProtKB-KW"/>
</dbReference>
<evidence type="ECO:0000256" key="6">
    <source>
        <dbReference type="SAM" id="MobiDB-lite"/>
    </source>
</evidence>